<keyword evidence="3" id="KW-1185">Reference proteome</keyword>
<evidence type="ECO:0000313" key="3">
    <source>
        <dbReference type="Proteomes" id="UP000199301"/>
    </source>
</evidence>
<sequence>MLDKYERRSLEEIENRLTEEDPELARGLAEGTPRSVWRRISPLLVLAVVAMGLSTALLVLAEFGAALLAAALAGALLTFRIWRGRVR</sequence>
<gene>
    <name evidence="2" type="ORF">SAMN04489718_1400</name>
</gene>
<dbReference type="RefSeq" id="WP_092521805.1">
    <property type="nucleotide sequence ID" value="NZ_FNKO01000001.1"/>
</dbReference>
<reference evidence="3" key="1">
    <citation type="submission" date="2016-10" db="EMBL/GenBank/DDBJ databases">
        <authorList>
            <person name="Varghese N."/>
            <person name="Submissions S."/>
        </authorList>
    </citation>
    <scope>NUCLEOTIDE SEQUENCE [LARGE SCALE GENOMIC DNA]</scope>
    <source>
        <strain evidence="3">DSM 45459</strain>
    </source>
</reference>
<keyword evidence="1" id="KW-1133">Transmembrane helix</keyword>
<dbReference type="InterPro" id="IPR021401">
    <property type="entry name" value="DUF3040"/>
</dbReference>
<keyword evidence="1" id="KW-0812">Transmembrane</keyword>
<evidence type="ECO:0000313" key="2">
    <source>
        <dbReference type="EMBL" id="SDQ34400.1"/>
    </source>
</evidence>
<keyword evidence="1" id="KW-0472">Membrane</keyword>
<feature type="transmembrane region" description="Helical" evidence="1">
    <location>
        <begin position="40"/>
        <end position="59"/>
    </location>
</feature>
<dbReference type="EMBL" id="FNKO01000001">
    <property type="protein sequence ID" value="SDQ34400.1"/>
    <property type="molecule type" value="Genomic_DNA"/>
</dbReference>
<evidence type="ECO:0000256" key="1">
    <source>
        <dbReference type="SAM" id="Phobius"/>
    </source>
</evidence>
<protein>
    <recommendedName>
        <fullName evidence="4">DUF3040 domain-containing protein</fullName>
    </recommendedName>
</protein>
<organism evidence="2 3">
    <name type="scientific">Actinopolyspora saharensis</name>
    <dbReference type="NCBI Taxonomy" id="995062"/>
    <lineage>
        <taxon>Bacteria</taxon>
        <taxon>Bacillati</taxon>
        <taxon>Actinomycetota</taxon>
        <taxon>Actinomycetes</taxon>
        <taxon>Actinopolysporales</taxon>
        <taxon>Actinopolysporaceae</taxon>
        <taxon>Actinopolyspora</taxon>
    </lineage>
</organism>
<accession>A0A1H1A433</accession>
<dbReference type="Pfam" id="PF11239">
    <property type="entry name" value="DUF3040"/>
    <property type="match status" value="1"/>
</dbReference>
<dbReference type="Proteomes" id="UP000199301">
    <property type="component" value="Unassembled WGS sequence"/>
</dbReference>
<evidence type="ECO:0008006" key="4">
    <source>
        <dbReference type="Google" id="ProtNLM"/>
    </source>
</evidence>
<feature type="transmembrane region" description="Helical" evidence="1">
    <location>
        <begin position="65"/>
        <end position="82"/>
    </location>
</feature>
<proteinExistence type="predicted"/>
<dbReference type="AlphaFoldDB" id="A0A1H1A433"/>
<name>A0A1H1A433_9ACTN</name>
<dbReference type="OrthoDB" id="3699228at2"/>